<dbReference type="AlphaFoldDB" id="A0A0E9TJA0"/>
<sequence>MMLSCNGSQDASLMRQCI</sequence>
<dbReference type="EMBL" id="GBXM01055607">
    <property type="protein sequence ID" value="JAH52970.1"/>
    <property type="molecule type" value="Transcribed_RNA"/>
</dbReference>
<protein>
    <submittedName>
        <fullName evidence="1">Uncharacterized protein</fullName>
    </submittedName>
</protein>
<reference evidence="1" key="2">
    <citation type="journal article" date="2015" name="Fish Shellfish Immunol.">
        <title>Early steps in the European eel (Anguilla anguilla)-Vibrio vulnificus interaction in the gills: Role of the RtxA13 toxin.</title>
        <authorList>
            <person name="Callol A."/>
            <person name="Pajuelo D."/>
            <person name="Ebbesson L."/>
            <person name="Teles M."/>
            <person name="MacKenzie S."/>
            <person name="Amaro C."/>
        </authorList>
    </citation>
    <scope>NUCLEOTIDE SEQUENCE</scope>
</reference>
<reference evidence="1" key="1">
    <citation type="submission" date="2014-11" db="EMBL/GenBank/DDBJ databases">
        <authorList>
            <person name="Amaro Gonzalez C."/>
        </authorList>
    </citation>
    <scope>NUCLEOTIDE SEQUENCE</scope>
</reference>
<organism evidence="1">
    <name type="scientific">Anguilla anguilla</name>
    <name type="common">European freshwater eel</name>
    <name type="synonym">Muraena anguilla</name>
    <dbReference type="NCBI Taxonomy" id="7936"/>
    <lineage>
        <taxon>Eukaryota</taxon>
        <taxon>Metazoa</taxon>
        <taxon>Chordata</taxon>
        <taxon>Craniata</taxon>
        <taxon>Vertebrata</taxon>
        <taxon>Euteleostomi</taxon>
        <taxon>Actinopterygii</taxon>
        <taxon>Neopterygii</taxon>
        <taxon>Teleostei</taxon>
        <taxon>Anguilliformes</taxon>
        <taxon>Anguillidae</taxon>
        <taxon>Anguilla</taxon>
    </lineage>
</organism>
<accession>A0A0E9TJA0</accession>
<proteinExistence type="predicted"/>
<evidence type="ECO:0000313" key="1">
    <source>
        <dbReference type="EMBL" id="JAH52970.1"/>
    </source>
</evidence>
<name>A0A0E9TJA0_ANGAN</name>